<evidence type="ECO:0000256" key="3">
    <source>
        <dbReference type="ARBA" id="ARBA00023082"/>
    </source>
</evidence>
<dbReference type="InterPro" id="IPR039425">
    <property type="entry name" value="RNA_pol_sigma-70-like"/>
</dbReference>
<dbReference type="EMBL" id="CP119317">
    <property type="protein sequence ID" value="WEK54458.1"/>
    <property type="molecule type" value="Genomic_DNA"/>
</dbReference>
<evidence type="ECO:0000256" key="2">
    <source>
        <dbReference type="ARBA" id="ARBA00023015"/>
    </source>
</evidence>
<dbReference type="PANTHER" id="PTHR43133:SF51">
    <property type="entry name" value="RNA POLYMERASE SIGMA FACTOR"/>
    <property type="match status" value="1"/>
</dbReference>
<keyword evidence="3" id="KW-0731">Sigma factor</keyword>
<dbReference type="Pfam" id="PF08281">
    <property type="entry name" value="Sigma70_r4_2"/>
    <property type="match status" value="1"/>
</dbReference>
<dbReference type="InterPro" id="IPR014284">
    <property type="entry name" value="RNA_pol_sigma-70_dom"/>
</dbReference>
<keyword evidence="2" id="KW-0805">Transcription regulation</keyword>
<evidence type="ECO:0000259" key="5">
    <source>
        <dbReference type="Pfam" id="PF04542"/>
    </source>
</evidence>
<name>A0AA95JAK5_9BACL</name>
<dbReference type="PANTHER" id="PTHR43133">
    <property type="entry name" value="RNA POLYMERASE ECF-TYPE SIGMA FACTO"/>
    <property type="match status" value="1"/>
</dbReference>
<dbReference type="GO" id="GO:0006352">
    <property type="term" value="P:DNA-templated transcription initiation"/>
    <property type="evidence" value="ECO:0007669"/>
    <property type="project" value="InterPro"/>
</dbReference>
<accession>A0AA95JAK5</accession>
<keyword evidence="8" id="KW-1185">Reference proteome</keyword>
<evidence type="ECO:0000256" key="4">
    <source>
        <dbReference type="ARBA" id="ARBA00023163"/>
    </source>
</evidence>
<dbReference type="InterPro" id="IPR007627">
    <property type="entry name" value="RNA_pol_sigma70_r2"/>
</dbReference>
<feature type="domain" description="RNA polymerase sigma factor 70 region 4 type 2" evidence="6">
    <location>
        <begin position="112"/>
        <end position="161"/>
    </location>
</feature>
<dbReference type="Gene3D" id="1.10.1740.10">
    <property type="match status" value="1"/>
</dbReference>
<feature type="domain" description="RNA polymerase sigma-70 region 2" evidence="5">
    <location>
        <begin position="22"/>
        <end position="88"/>
    </location>
</feature>
<comment type="similarity">
    <text evidence="1">Belongs to the sigma-70 factor family. ECF subfamily.</text>
</comment>
<evidence type="ECO:0000313" key="8">
    <source>
        <dbReference type="Proteomes" id="UP001178662"/>
    </source>
</evidence>
<evidence type="ECO:0000313" key="7">
    <source>
        <dbReference type="EMBL" id="WEK54458.1"/>
    </source>
</evidence>
<dbReference type="InterPro" id="IPR036388">
    <property type="entry name" value="WH-like_DNA-bd_sf"/>
</dbReference>
<dbReference type="InterPro" id="IPR013249">
    <property type="entry name" value="RNA_pol_sigma70_r4_t2"/>
</dbReference>
<protein>
    <submittedName>
        <fullName evidence="7">Sigma-70 family RNA polymerase sigma factor</fullName>
    </submittedName>
</protein>
<reference evidence="7" key="1">
    <citation type="submission" date="2023-03" db="EMBL/GenBank/DDBJ databases">
        <title>Andean soil-derived lignocellulolytic bacterial consortium as a source of novel taxa and putative plastic-active enzymes.</title>
        <authorList>
            <person name="Diaz-Garcia L."/>
            <person name="Chuvochina M."/>
            <person name="Feuerriegel G."/>
            <person name="Bunk B."/>
            <person name="Sproer C."/>
            <person name="Streit W.R."/>
            <person name="Rodriguez L.M."/>
            <person name="Overmann J."/>
            <person name="Jimenez D.J."/>
        </authorList>
    </citation>
    <scope>NUCLEOTIDE SEQUENCE</scope>
    <source>
        <strain evidence="7">MAG 2441</strain>
    </source>
</reference>
<dbReference type="CDD" id="cd06171">
    <property type="entry name" value="Sigma70_r4"/>
    <property type="match status" value="1"/>
</dbReference>
<dbReference type="SUPFAM" id="SSF88946">
    <property type="entry name" value="Sigma2 domain of RNA polymerase sigma factors"/>
    <property type="match status" value="1"/>
</dbReference>
<keyword evidence="4" id="KW-0804">Transcription</keyword>
<dbReference type="Gene3D" id="1.10.10.10">
    <property type="entry name" value="Winged helix-like DNA-binding domain superfamily/Winged helix DNA-binding domain"/>
    <property type="match status" value="1"/>
</dbReference>
<dbReference type="InterPro" id="IPR013324">
    <property type="entry name" value="RNA_pol_sigma_r3/r4-like"/>
</dbReference>
<proteinExistence type="inferred from homology"/>
<evidence type="ECO:0000256" key="1">
    <source>
        <dbReference type="ARBA" id="ARBA00010641"/>
    </source>
</evidence>
<dbReference type="InterPro" id="IPR013325">
    <property type="entry name" value="RNA_pol_sigma_r2"/>
</dbReference>
<dbReference type="Proteomes" id="UP001178662">
    <property type="component" value="Chromosome"/>
</dbReference>
<organism evidence="7 8">
    <name type="scientific">Candidatus Cohnella colombiensis</name>
    <dbReference type="NCBI Taxonomy" id="3121368"/>
    <lineage>
        <taxon>Bacteria</taxon>
        <taxon>Bacillati</taxon>
        <taxon>Bacillota</taxon>
        <taxon>Bacilli</taxon>
        <taxon>Bacillales</taxon>
        <taxon>Paenibacillaceae</taxon>
        <taxon>Cohnella</taxon>
    </lineage>
</organism>
<dbReference type="AlphaFoldDB" id="A0AA95JAK5"/>
<evidence type="ECO:0000259" key="6">
    <source>
        <dbReference type="Pfam" id="PF08281"/>
    </source>
</evidence>
<dbReference type="GO" id="GO:0003677">
    <property type="term" value="F:DNA binding"/>
    <property type="evidence" value="ECO:0007669"/>
    <property type="project" value="InterPro"/>
</dbReference>
<dbReference type="SUPFAM" id="SSF88659">
    <property type="entry name" value="Sigma3 and sigma4 domains of RNA polymerase sigma factors"/>
    <property type="match status" value="1"/>
</dbReference>
<dbReference type="Pfam" id="PF04542">
    <property type="entry name" value="Sigma70_r2"/>
    <property type="match status" value="1"/>
</dbReference>
<gene>
    <name evidence="7" type="ORF">P0Y55_18300</name>
</gene>
<dbReference type="NCBIfam" id="TIGR02937">
    <property type="entry name" value="sigma70-ECF"/>
    <property type="match status" value="1"/>
</dbReference>
<sequence>MSNEELIRAARQGDDEAFYSLMVHHREQLYRIAFSYLKNEADALEAIQEVTFRAYVQLGKLKEPSYFSSWLIRILLNYCADEIKKLARRKEEHQHPRESPVESQEHALLERMQLEFAVDQLDPHYQTVIQLKYYHDLTITEIAKTLQKPEGTIKTWLHKALSGLRLHMKKGGELDG</sequence>
<dbReference type="GO" id="GO:0016987">
    <property type="term" value="F:sigma factor activity"/>
    <property type="evidence" value="ECO:0007669"/>
    <property type="project" value="UniProtKB-KW"/>
</dbReference>